<dbReference type="InterPro" id="IPR029063">
    <property type="entry name" value="SAM-dependent_MTases_sf"/>
</dbReference>
<dbReference type="InterPro" id="IPR013675">
    <property type="entry name" value="Mtase_sm_N"/>
</dbReference>
<gene>
    <name evidence="6" type="primary">rsmC</name>
    <name evidence="9" type="ORF">B0I24_10259</name>
    <name evidence="10" type="ORF">CWE07_05280</name>
</gene>
<comment type="catalytic activity">
    <reaction evidence="6">
        <text>guanosine(1207) in 16S rRNA + S-adenosyl-L-methionine = N(2)-methylguanosine(1207) in 16S rRNA + S-adenosyl-L-homocysteine + H(+)</text>
        <dbReference type="Rhea" id="RHEA:42736"/>
        <dbReference type="Rhea" id="RHEA-COMP:10213"/>
        <dbReference type="Rhea" id="RHEA-COMP:10214"/>
        <dbReference type="ChEBI" id="CHEBI:15378"/>
        <dbReference type="ChEBI" id="CHEBI:57856"/>
        <dbReference type="ChEBI" id="CHEBI:59789"/>
        <dbReference type="ChEBI" id="CHEBI:74269"/>
        <dbReference type="ChEBI" id="CHEBI:74481"/>
        <dbReference type="EC" id="2.1.1.172"/>
    </reaction>
</comment>
<comment type="similarity">
    <text evidence="6">Belongs to the methyltransferase superfamily. RsmC family.</text>
</comment>
<dbReference type="InterPro" id="IPR002052">
    <property type="entry name" value="DNA_methylase_N6_adenine_CS"/>
</dbReference>
<evidence type="ECO:0000313" key="9">
    <source>
        <dbReference type="EMBL" id="RAK00634.1"/>
    </source>
</evidence>
<comment type="function">
    <text evidence="6">Specifically methylates the guanine in position 1207 of 16S rRNA in the 30S particle.</text>
</comment>
<keyword evidence="12" id="KW-1185">Reference proteome</keyword>
<name>A0A327X5K9_9GAMM</name>
<dbReference type="EC" id="2.1.1.172" evidence="6"/>
<evidence type="ECO:0000259" key="7">
    <source>
        <dbReference type="Pfam" id="PF05175"/>
    </source>
</evidence>
<keyword evidence="4 6" id="KW-0808">Transferase</keyword>
<dbReference type="GO" id="GO:0005737">
    <property type="term" value="C:cytoplasm"/>
    <property type="evidence" value="ECO:0007669"/>
    <property type="project" value="UniProtKB-SubCell"/>
</dbReference>
<evidence type="ECO:0000313" key="12">
    <source>
        <dbReference type="Proteomes" id="UP000287865"/>
    </source>
</evidence>
<dbReference type="PANTHER" id="PTHR47816:SF4">
    <property type="entry name" value="RIBOSOMAL RNA SMALL SUBUNIT METHYLTRANSFERASE C"/>
    <property type="match status" value="1"/>
</dbReference>
<dbReference type="PROSITE" id="PS00092">
    <property type="entry name" value="N6_MTASE"/>
    <property type="match status" value="1"/>
</dbReference>
<accession>A0A327X5K9</accession>
<evidence type="ECO:0000256" key="2">
    <source>
        <dbReference type="ARBA" id="ARBA00022552"/>
    </source>
</evidence>
<comment type="caution">
    <text evidence="9">The sequence shown here is derived from an EMBL/GenBank/DDBJ whole genome shotgun (WGS) entry which is preliminary data.</text>
</comment>
<keyword evidence="3 6" id="KW-0489">Methyltransferase</keyword>
<dbReference type="EMBL" id="QLMD01000002">
    <property type="protein sequence ID" value="RAK00634.1"/>
    <property type="molecule type" value="Genomic_DNA"/>
</dbReference>
<dbReference type="PANTHER" id="PTHR47816">
    <property type="entry name" value="RIBOSOMAL RNA SMALL SUBUNIT METHYLTRANSFERASE C"/>
    <property type="match status" value="1"/>
</dbReference>
<evidence type="ECO:0000259" key="8">
    <source>
        <dbReference type="Pfam" id="PF08468"/>
    </source>
</evidence>
<evidence type="ECO:0000256" key="3">
    <source>
        <dbReference type="ARBA" id="ARBA00022603"/>
    </source>
</evidence>
<comment type="subunit">
    <text evidence="6">Monomer.</text>
</comment>
<dbReference type="RefSeq" id="WP_111568432.1">
    <property type="nucleotide sequence ID" value="NZ_PIPK01000003.1"/>
</dbReference>
<reference evidence="9 11" key="2">
    <citation type="submission" date="2018-06" db="EMBL/GenBank/DDBJ databases">
        <title>Genomic Encyclopedia of Type Strains, Phase III (KMG-III): the genomes of soil and plant-associated and newly described type strains.</title>
        <authorList>
            <person name="Whitman W."/>
        </authorList>
    </citation>
    <scope>NUCLEOTIDE SEQUENCE [LARGE SCALE GENOMIC DNA]</scope>
    <source>
        <strain evidence="9 11">CGMCC 1.15366</strain>
    </source>
</reference>
<keyword evidence="1 6" id="KW-0963">Cytoplasm</keyword>
<dbReference type="CDD" id="cd02440">
    <property type="entry name" value="AdoMet_MTases"/>
    <property type="match status" value="1"/>
</dbReference>
<dbReference type="InterPro" id="IPR023543">
    <property type="entry name" value="rRNA_ssu_MeTfrase_C"/>
</dbReference>
<dbReference type="EMBL" id="PIPK01000003">
    <property type="protein sequence ID" value="RUO27355.1"/>
    <property type="molecule type" value="Genomic_DNA"/>
</dbReference>
<dbReference type="Pfam" id="PF05175">
    <property type="entry name" value="MTS"/>
    <property type="match status" value="1"/>
</dbReference>
<dbReference type="InterPro" id="IPR046977">
    <property type="entry name" value="RsmC/RlmG"/>
</dbReference>
<dbReference type="GO" id="GO:0003676">
    <property type="term" value="F:nucleic acid binding"/>
    <property type="evidence" value="ECO:0007669"/>
    <property type="project" value="InterPro"/>
</dbReference>
<feature type="domain" description="Methyltransferase small N-terminal" evidence="8">
    <location>
        <begin position="6"/>
        <end position="155"/>
    </location>
</feature>
<dbReference type="Pfam" id="PF08468">
    <property type="entry name" value="MTS_N"/>
    <property type="match status" value="1"/>
</dbReference>
<evidence type="ECO:0000256" key="6">
    <source>
        <dbReference type="HAMAP-Rule" id="MF_01862"/>
    </source>
</evidence>
<organism evidence="9 11">
    <name type="scientific">Aliidiomarina maris</name>
    <dbReference type="NCBI Taxonomy" id="531312"/>
    <lineage>
        <taxon>Bacteria</taxon>
        <taxon>Pseudomonadati</taxon>
        <taxon>Pseudomonadota</taxon>
        <taxon>Gammaproteobacteria</taxon>
        <taxon>Alteromonadales</taxon>
        <taxon>Idiomarinaceae</taxon>
        <taxon>Aliidiomarina</taxon>
    </lineage>
</organism>
<evidence type="ECO:0000256" key="5">
    <source>
        <dbReference type="ARBA" id="ARBA00022691"/>
    </source>
</evidence>
<dbReference type="Proteomes" id="UP000249203">
    <property type="component" value="Unassembled WGS sequence"/>
</dbReference>
<dbReference type="InterPro" id="IPR007848">
    <property type="entry name" value="Small_mtfrase_dom"/>
</dbReference>
<keyword evidence="5 6" id="KW-0949">S-adenosyl-L-methionine</keyword>
<keyword evidence="2 6" id="KW-0698">rRNA processing</keyword>
<reference evidence="10 12" key="1">
    <citation type="journal article" date="2018" name="Front. Microbiol.">
        <title>Genome-Based Analysis Reveals the Taxonomy and Diversity of the Family Idiomarinaceae.</title>
        <authorList>
            <person name="Liu Y."/>
            <person name="Lai Q."/>
            <person name="Shao Z."/>
        </authorList>
    </citation>
    <scope>NUCLEOTIDE SEQUENCE [LARGE SCALE GENOMIC DNA]</scope>
    <source>
        <strain evidence="10 12">CF12-14</strain>
    </source>
</reference>
<dbReference type="HAMAP" id="MF_01862">
    <property type="entry name" value="16SrRNA_methyltr_C"/>
    <property type="match status" value="1"/>
</dbReference>
<dbReference type="OrthoDB" id="9816072at2"/>
<evidence type="ECO:0000256" key="4">
    <source>
        <dbReference type="ARBA" id="ARBA00022679"/>
    </source>
</evidence>
<evidence type="ECO:0000313" key="11">
    <source>
        <dbReference type="Proteomes" id="UP000249203"/>
    </source>
</evidence>
<dbReference type="GO" id="GO:0052914">
    <property type="term" value="F:16S rRNA (guanine(1207)-N(2))-methyltransferase activity"/>
    <property type="evidence" value="ECO:0007669"/>
    <property type="project" value="UniProtKB-EC"/>
</dbReference>
<protein>
    <recommendedName>
        <fullName evidence="6">Ribosomal RNA small subunit methyltransferase C</fullName>
        <ecNumber evidence="6">2.1.1.172</ecNumber>
    </recommendedName>
    <alternativeName>
        <fullName evidence="6">16S rRNA m2G1207 methyltransferase</fullName>
    </alternativeName>
    <alternativeName>
        <fullName evidence="6">rRNA (guanine-N(2)-)-methyltransferase RsmC</fullName>
    </alternativeName>
</protein>
<evidence type="ECO:0000256" key="1">
    <source>
        <dbReference type="ARBA" id="ARBA00022490"/>
    </source>
</evidence>
<feature type="domain" description="Methyltransferase small" evidence="7">
    <location>
        <begin position="163"/>
        <end position="334"/>
    </location>
</feature>
<dbReference type="SUPFAM" id="SSF53335">
    <property type="entry name" value="S-adenosyl-L-methionine-dependent methyltransferases"/>
    <property type="match status" value="1"/>
</dbReference>
<proteinExistence type="inferred from homology"/>
<dbReference type="AlphaFoldDB" id="A0A327X5K9"/>
<comment type="subcellular location">
    <subcellularLocation>
        <location evidence="6">Cytoplasm</location>
    </subcellularLocation>
</comment>
<dbReference type="Gene3D" id="3.40.50.150">
    <property type="entry name" value="Vaccinia Virus protein VP39"/>
    <property type="match status" value="2"/>
</dbReference>
<evidence type="ECO:0000313" key="10">
    <source>
        <dbReference type="EMBL" id="RUO27355.1"/>
    </source>
</evidence>
<dbReference type="Proteomes" id="UP000287865">
    <property type="component" value="Unassembled WGS sequence"/>
</dbReference>
<sequence length="340" mass="37950">MLDNTSQLLLRHPILTPDSWLINANDALSHQAPGLPTLRAHFVYAHAAYRADDPMHTLAAELPSQTIPHAVVYVPKEKALLHMLMDNLAQYTTSGTTVHLVGHNKGGIKSVVKQLGGYWQQSEKLASGNHCLLYACTRSDQVAPPFTLASYRHSYRLAEYSNLEVFNLPGVFSEQKLDQGTQLLLDYLHQKPRPKSPQRVLDFACGTGIIGAYLRAHYPVAHLTACDISSLALNCSQHTLAAQPNTCDFELVASDGLQRIQHRYDWIVSNPPFHTGQKTDYSIAAQFFAAAKQRLHKNGRLTLVANSFLGYKDMLSPHFAKVEEVQNNNKFKIIEAWQPC</sequence>